<organism evidence="2 3">
    <name type="scientific">Brachionus calyciflorus</name>
    <dbReference type="NCBI Taxonomy" id="104777"/>
    <lineage>
        <taxon>Eukaryota</taxon>
        <taxon>Metazoa</taxon>
        <taxon>Spiralia</taxon>
        <taxon>Gnathifera</taxon>
        <taxon>Rotifera</taxon>
        <taxon>Eurotatoria</taxon>
        <taxon>Monogononta</taxon>
        <taxon>Pseudotrocha</taxon>
        <taxon>Ploima</taxon>
        <taxon>Brachionidae</taxon>
        <taxon>Brachionus</taxon>
    </lineage>
</organism>
<proteinExistence type="predicted"/>
<dbReference type="Proteomes" id="UP000663879">
    <property type="component" value="Unassembled WGS sequence"/>
</dbReference>
<sequence>MIMNESDTGNFCHKNCKECSSDLRFNLLEIKSGKISLRDLNEELSKHDHPSSRKNKENKNRTKCDAIKELKFHYLYHHTNKEVIQEINAELKTD</sequence>
<name>A0A813MZ41_9BILA</name>
<dbReference type="AlphaFoldDB" id="A0A813MZ41"/>
<evidence type="ECO:0000256" key="1">
    <source>
        <dbReference type="SAM" id="MobiDB-lite"/>
    </source>
</evidence>
<reference evidence="2" key="1">
    <citation type="submission" date="2021-02" db="EMBL/GenBank/DDBJ databases">
        <authorList>
            <person name="Nowell W R."/>
        </authorList>
    </citation>
    <scope>NUCLEOTIDE SEQUENCE</scope>
    <source>
        <strain evidence="2">Ploen Becks lab</strain>
    </source>
</reference>
<evidence type="ECO:0000313" key="2">
    <source>
        <dbReference type="EMBL" id="CAF0729542.1"/>
    </source>
</evidence>
<keyword evidence="3" id="KW-1185">Reference proteome</keyword>
<gene>
    <name evidence="2" type="ORF">OXX778_LOCUS2752</name>
</gene>
<feature type="region of interest" description="Disordered" evidence="1">
    <location>
        <begin position="41"/>
        <end position="61"/>
    </location>
</feature>
<accession>A0A813MZ41</accession>
<dbReference type="EMBL" id="CAJNOC010000223">
    <property type="protein sequence ID" value="CAF0729542.1"/>
    <property type="molecule type" value="Genomic_DNA"/>
</dbReference>
<protein>
    <submittedName>
        <fullName evidence="2">Uncharacterized protein</fullName>
    </submittedName>
</protein>
<comment type="caution">
    <text evidence="2">The sequence shown here is derived from an EMBL/GenBank/DDBJ whole genome shotgun (WGS) entry which is preliminary data.</text>
</comment>
<dbReference type="OrthoDB" id="10589422at2759"/>
<evidence type="ECO:0000313" key="3">
    <source>
        <dbReference type="Proteomes" id="UP000663879"/>
    </source>
</evidence>